<gene>
    <name evidence="1" type="ORF">Vgi01_58530</name>
</gene>
<name>A0ABQ4IMN2_9ACTN</name>
<evidence type="ECO:0000313" key="2">
    <source>
        <dbReference type="Proteomes" id="UP000647860"/>
    </source>
</evidence>
<dbReference type="Proteomes" id="UP000647860">
    <property type="component" value="Unassembled WGS sequence"/>
</dbReference>
<proteinExistence type="predicted"/>
<evidence type="ECO:0000313" key="1">
    <source>
        <dbReference type="EMBL" id="GIJ19169.1"/>
    </source>
</evidence>
<reference evidence="1 2" key="1">
    <citation type="submission" date="2021-01" db="EMBL/GenBank/DDBJ databases">
        <title>Whole genome shotgun sequence of Verrucosispora gifhornensis NBRC 16317.</title>
        <authorList>
            <person name="Komaki H."/>
            <person name="Tamura T."/>
        </authorList>
    </citation>
    <scope>NUCLEOTIDE SEQUENCE [LARGE SCALE GENOMIC DNA]</scope>
    <source>
        <strain evidence="1 2">NBRC 16317</strain>
    </source>
</reference>
<organism evidence="1 2">
    <name type="scientific">Micromonospora gifhornensis</name>
    <dbReference type="NCBI Taxonomy" id="84594"/>
    <lineage>
        <taxon>Bacteria</taxon>
        <taxon>Bacillati</taxon>
        <taxon>Actinomycetota</taxon>
        <taxon>Actinomycetes</taxon>
        <taxon>Micromonosporales</taxon>
        <taxon>Micromonosporaceae</taxon>
        <taxon>Micromonospora</taxon>
    </lineage>
</organism>
<accession>A0ABQ4IMN2</accession>
<dbReference type="EMBL" id="BOPA01000067">
    <property type="protein sequence ID" value="GIJ19169.1"/>
    <property type="molecule type" value="Genomic_DNA"/>
</dbReference>
<keyword evidence="2" id="KW-1185">Reference proteome</keyword>
<comment type="caution">
    <text evidence="1">The sequence shown here is derived from an EMBL/GenBank/DDBJ whole genome shotgun (WGS) entry which is preliminary data.</text>
</comment>
<protein>
    <submittedName>
        <fullName evidence="1">Uncharacterized protein</fullName>
    </submittedName>
</protein>
<sequence>MLAAQLPWPYASWPLRSASASASSRIAAAYPAMDQCTRLLERMIGTLGAKYIVVLTM</sequence>